<accession>A0A4C1VCI9</accession>
<dbReference type="AlphaFoldDB" id="A0A4C1VCI9"/>
<dbReference type="Proteomes" id="UP000299102">
    <property type="component" value="Unassembled WGS sequence"/>
</dbReference>
<reference evidence="1 2" key="1">
    <citation type="journal article" date="2019" name="Commun. Biol.">
        <title>The bagworm genome reveals a unique fibroin gene that provides high tensile strength.</title>
        <authorList>
            <person name="Kono N."/>
            <person name="Nakamura H."/>
            <person name="Ohtoshi R."/>
            <person name="Tomita M."/>
            <person name="Numata K."/>
            <person name="Arakawa K."/>
        </authorList>
    </citation>
    <scope>NUCLEOTIDE SEQUENCE [LARGE SCALE GENOMIC DNA]</scope>
</reference>
<evidence type="ECO:0000313" key="2">
    <source>
        <dbReference type="Proteomes" id="UP000299102"/>
    </source>
</evidence>
<comment type="caution">
    <text evidence="1">The sequence shown here is derived from an EMBL/GenBank/DDBJ whole genome shotgun (WGS) entry which is preliminary data.</text>
</comment>
<sequence>MRRLRVRYALVESMAHASVFEGSFRVSERRAAAALAGRAGSRRGRGRDCARTPPGECAFGVAAAVVALRRSKTKNTLTCIGRERLRLGVTLKSVTLGNVTMSHRTREATECLASLSHSTMIGLLRAH</sequence>
<gene>
    <name evidence="1" type="ORF">EVAR_8329_1</name>
</gene>
<keyword evidence="2" id="KW-1185">Reference proteome</keyword>
<name>A0A4C1VCI9_EUMVA</name>
<protein>
    <submittedName>
        <fullName evidence="1">Uncharacterized protein</fullName>
    </submittedName>
</protein>
<evidence type="ECO:0000313" key="1">
    <source>
        <dbReference type="EMBL" id="GBP36496.1"/>
    </source>
</evidence>
<proteinExistence type="predicted"/>
<organism evidence="1 2">
    <name type="scientific">Eumeta variegata</name>
    <name type="common">Bagworm moth</name>
    <name type="synonym">Eumeta japonica</name>
    <dbReference type="NCBI Taxonomy" id="151549"/>
    <lineage>
        <taxon>Eukaryota</taxon>
        <taxon>Metazoa</taxon>
        <taxon>Ecdysozoa</taxon>
        <taxon>Arthropoda</taxon>
        <taxon>Hexapoda</taxon>
        <taxon>Insecta</taxon>
        <taxon>Pterygota</taxon>
        <taxon>Neoptera</taxon>
        <taxon>Endopterygota</taxon>
        <taxon>Lepidoptera</taxon>
        <taxon>Glossata</taxon>
        <taxon>Ditrysia</taxon>
        <taxon>Tineoidea</taxon>
        <taxon>Psychidae</taxon>
        <taxon>Oiketicinae</taxon>
        <taxon>Eumeta</taxon>
    </lineage>
</organism>
<dbReference type="EMBL" id="BGZK01000319">
    <property type="protein sequence ID" value="GBP36496.1"/>
    <property type="molecule type" value="Genomic_DNA"/>
</dbReference>